<evidence type="ECO:0008006" key="4">
    <source>
        <dbReference type="Google" id="ProtNLM"/>
    </source>
</evidence>
<evidence type="ECO:0000313" key="3">
    <source>
        <dbReference type="Proteomes" id="UP001595640"/>
    </source>
</evidence>
<reference evidence="3" key="1">
    <citation type="journal article" date="2019" name="Int. J. Syst. Evol. Microbiol.">
        <title>The Global Catalogue of Microorganisms (GCM) 10K type strain sequencing project: providing services to taxonomists for standard genome sequencing and annotation.</title>
        <authorList>
            <consortium name="The Broad Institute Genomics Platform"/>
            <consortium name="The Broad Institute Genome Sequencing Center for Infectious Disease"/>
            <person name="Wu L."/>
            <person name="Ma J."/>
        </authorList>
    </citation>
    <scope>NUCLEOTIDE SEQUENCE [LARGE SCALE GENOMIC DNA]</scope>
    <source>
        <strain evidence="3">KCTC 12847</strain>
    </source>
</reference>
<protein>
    <recommendedName>
        <fullName evidence="4">Type II toxin-antitoxin system prevent-host-death family antitoxin</fullName>
    </recommendedName>
</protein>
<comment type="caution">
    <text evidence="2">The sequence shown here is derived from an EMBL/GenBank/DDBJ whole genome shotgun (WGS) entry which is preliminary data.</text>
</comment>
<gene>
    <name evidence="2" type="ORF">ACFOEI_13960</name>
</gene>
<organism evidence="2 3">
    <name type="scientific">Modicisalibacter luteus</name>
    <dbReference type="NCBI Taxonomy" id="453962"/>
    <lineage>
        <taxon>Bacteria</taxon>
        <taxon>Pseudomonadati</taxon>
        <taxon>Pseudomonadota</taxon>
        <taxon>Gammaproteobacteria</taxon>
        <taxon>Oceanospirillales</taxon>
        <taxon>Halomonadaceae</taxon>
        <taxon>Modicisalibacter</taxon>
    </lineage>
</organism>
<evidence type="ECO:0000313" key="2">
    <source>
        <dbReference type="EMBL" id="MFC3293156.1"/>
    </source>
</evidence>
<dbReference type="Proteomes" id="UP001595640">
    <property type="component" value="Unassembled WGS sequence"/>
</dbReference>
<sequence>MHNHRQVTQRDRQIALLGQAMAVLRMSGSGKETVDRETRFKAAGARCALPSRQTEPAAVQPVKTQIKHHAASEDEWEAF</sequence>
<dbReference type="EMBL" id="JBHRUH010000031">
    <property type="protein sequence ID" value="MFC3293156.1"/>
    <property type="molecule type" value="Genomic_DNA"/>
</dbReference>
<evidence type="ECO:0000256" key="1">
    <source>
        <dbReference type="SAM" id="MobiDB-lite"/>
    </source>
</evidence>
<proteinExistence type="predicted"/>
<keyword evidence="3" id="KW-1185">Reference proteome</keyword>
<accession>A0ABV7M3J8</accession>
<name>A0ABV7M3J8_9GAMM</name>
<feature type="region of interest" description="Disordered" evidence="1">
    <location>
        <begin position="51"/>
        <end position="79"/>
    </location>
</feature>
<dbReference type="RefSeq" id="WP_019018458.1">
    <property type="nucleotide sequence ID" value="NZ_BMXD01000001.1"/>
</dbReference>